<dbReference type="EMBL" id="AWSA01000006">
    <property type="protein sequence ID" value="EWT02884.1"/>
    <property type="molecule type" value="Genomic_DNA"/>
</dbReference>
<proteinExistence type="predicted"/>
<dbReference type="AlphaFoldDB" id="W9GG85"/>
<dbReference type="RefSeq" id="WP_051510079.1">
    <property type="nucleotide sequence ID" value="NZ_AWSA01000006.1"/>
</dbReference>
<dbReference type="Proteomes" id="UP000019489">
    <property type="component" value="Unassembled WGS sequence"/>
</dbReference>
<dbReference type="STRING" id="1386089.N865_00635"/>
<dbReference type="Gene3D" id="2.60.120.620">
    <property type="entry name" value="q2cbj1_9rhob like domain"/>
    <property type="match status" value="1"/>
</dbReference>
<reference evidence="2 3" key="1">
    <citation type="submission" date="2013-08" db="EMBL/GenBank/DDBJ databases">
        <title>Intrasporangium oryzae NRRL B-24470.</title>
        <authorList>
            <person name="Liu H."/>
            <person name="Wang G."/>
        </authorList>
    </citation>
    <scope>NUCLEOTIDE SEQUENCE [LARGE SCALE GENOMIC DNA]</scope>
    <source>
        <strain evidence="2 3">NRRL B-24470</strain>
    </source>
</reference>
<feature type="domain" description="Prolyl 4-hydroxylase alpha subunit Fe(2+) 2OG dioxygenase" evidence="1">
    <location>
        <begin position="118"/>
        <end position="216"/>
    </location>
</feature>
<dbReference type="PATRIC" id="fig|1386089.3.peg.752"/>
<keyword evidence="3" id="KW-1185">Reference proteome</keyword>
<gene>
    <name evidence="2" type="ORF">N865_00635</name>
</gene>
<dbReference type="Pfam" id="PF13640">
    <property type="entry name" value="2OG-FeII_Oxy_3"/>
    <property type="match status" value="1"/>
</dbReference>
<comment type="caution">
    <text evidence="2">The sequence shown here is derived from an EMBL/GenBank/DDBJ whole genome shotgun (WGS) entry which is preliminary data.</text>
</comment>
<accession>W9GG85</accession>
<organism evidence="2 3">
    <name type="scientific">Intrasporangium oryzae NRRL B-24470</name>
    <dbReference type="NCBI Taxonomy" id="1386089"/>
    <lineage>
        <taxon>Bacteria</taxon>
        <taxon>Bacillati</taxon>
        <taxon>Actinomycetota</taxon>
        <taxon>Actinomycetes</taxon>
        <taxon>Micrococcales</taxon>
        <taxon>Intrasporangiaceae</taxon>
        <taxon>Intrasporangium</taxon>
    </lineage>
</organism>
<evidence type="ECO:0000313" key="2">
    <source>
        <dbReference type="EMBL" id="EWT02884.1"/>
    </source>
</evidence>
<dbReference type="InterPro" id="IPR044862">
    <property type="entry name" value="Pro_4_hyd_alph_FE2OG_OXY"/>
</dbReference>
<evidence type="ECO:0000259" key="1">
    <source>
        <dbReference type="Pfam" id="PF13640"/>
    </source>
</evidence>
<name>W9GG85_9MICO</name>
<protein>
    <submittedName>
        <fullName evidence="2">Proline hydroxylase</fullName>
    </submittedName>
</protein>
<sequence>MITQSLIDFASLNDDLDAKAEQYAAADPFPHIVIDGVLREDVFAAAAAEFPAIRDPFWKGYLHVNETKYANTQPDTWGQTLTAVAREFVSADFVAYLERLTGIAGLIADWSMDGGGLHQTLRGGHLNIHADFSTHHTHDNWARRVNILLYLNEEWREDWGGRLELWDKDMTAVRGGVTPKGNRMLVFTTSQDSFHGHPDPLTCPEDVARRSMALYYFTEESEAVRRSTDYRARPDDGIKKVAIWADKNAVDLYDRAKRRLGISDDTVQRWLARVDRLRRRGD</sequence>
<evidence type="ECO:0000313" key="3">
    <source>
        <dbReference type="Proteomes" id="UP000019489"/>
    </source>
</evidence>
<dbReference type="eggNOG" id="COG3751">
    <property type="taxonomic scope" value="Bacteria"/>
</dbReference>